<comment type="caution">
    <text evidence="1">The sequence shown here is derived from an EMBL/GenBank/DDBJ whole genome shotgun (WGS) entry which is preliminary data.</text>
</comment>
<sequence length="132" mass="15002">MSVQFFSWLFSVLQNLESISPINEGYQTSFMSGTFLAEDSSYYFSMLEILLGKLSKHLFDQVLMVAAEKIGGKVLKVCVRNPDLFALDNSRLDVDIGYRIKYMTMHVDAYGANSFHPYQCTGTSLRSIIYLI</sequence>
<organism evidence="1 2">
    <name type="scientific">Panicum virgatum</name>
    <name type="common">Blackwell switchgrass</name>
    <dbReference type="NCBI Taxonomy" id="38727"/>
    <lineage>
        <taxon>Eukaryota</taxon>
        <taxon>Viridiplantae</taxon>
        <taxon>Streptophyta</taxon>
        <taxon>Embryophyta</taxon>
        <taxon>Tracheophyta</taxon>
        <taxon>Spermatophyta</taxon>
        <taxon>Magnoliopsida</taxon>
        <taxon>Liliopsida</taxon>
        <taxon>Poales</taxon>
        <taxon>Poaceae</taxon>
        <taxon>PACMAD clade</taxon>
        <taxon>Panicoideae</taxon>
        <taxon>Panicodae</taxon>
        <taxon>Paniceae</taxon>
        <taxon>Panicinae</taxon>
        <taxon>Panicum</taxon>
        <taxon>Panicum sect. Hiantes</taxon>
    </lineage>
</organism>
<accession>A0A8T0QF39</accession>
<dbReference type="AlphaFoldDB" id="A0A8T0QF39"/>
<evidence type="ECO:0000313" key="2">
    <source>
        <dbReference type="Proteomes" id="UP000823388"/>
    </source>
</evidence>
<proteinExistence type="predicted"/>
<reference evidence="1" key="1">
    <citation type="submission" date="2020-05" db="EMBL/GenBank/DDBJ databases">
        <title>WGS assembly of Panicum virgatum.</title>
        <authorList>
            <person name="Lovell J.T."/>
            <person name="Jenkins J."/>
            <person name="Shu S."/>
            <person name="Juenger T.E."/>
            <person name="Schmutz J."/>
        </authorList>
    </citation>
    <scope>NUCLEOTIDE SEQUENCE</scope>
    <source>
        <strain evidence="1">AP13</strain>
    </source>
</reference>
<protein>
    <submittedName>
        <fullName evidence="1">Uncharacterized protein</fullName>
    </submittedName>
</protein>
<gene>
    <name evidence="1" type="ORF">PVAP13_7KG156165</name>
</gene>
<name>A0A8T0QF39_PANVG</name>
<keyword evidence="2" id="KW-1185">Reference proteome</keyword>
<dbReference type="Proteomes" id="UP000823388">
    <property type="component" value="Chromosome 7K"/>
</dbReference>
<dbReference type="EMBL" id="CM029049">
    <property type="protein sequence ID" value="KAG2572115.1"/>
    <property type="molecule type" value="Genomic_DNA"/>
</dbReference>
<evidence type="ECO:0000313" key="1">
    <source>
        <dbReference type="EMBL" id="KAG2572115.1"/>
    </source>
</evidence>